<feature type="compositionally biased region" description="Basic and acidic residues" evidence="1">
    <location>
        <begin position="233"/>
        <end position="243"/>
    </location>
</feature>
<accession>A8X512</accession>
<gene>
    <name evidence="5" type="primary">dyc-1</name>
    <name evidence="3" type="synonym">Cbr-dyc-1</name>
    <name evidence="5" type="ORF">CBG07311</name>
    <name evidence="3" type="ORF">CBG_07311</name>
</gene>
<evidence type="ECO:0000256" key="1">
    <source>
        <dbReference type="SAM" id="MobiDB-lite"/>
    </source>
</evidence>
<feature type="region of interest" description="Disordered" evidence="1">
    <location>
        <begin position="300"/>
        <end position="320"/>
    </location>
</feature>
<dbReference type="Pfam" id="PF00640">
    <property type="entry name" value="PID"/>
    <property type="match status" value="1"/>
</dbReference>
<feature type="compositionally biased region" description="Polar residues" evidence="1">
    <location>
        <begin position="961"/>
        <end position="985"/>
    </location>
</feature>
<dbReference type="PROSITE" id="PS01179">
    <property type="entry name" value="PID"/>
    <property type="match status" value="1"/>
</dbReference>
<organism evidence="3 4">
    <name type="scientific">Caenorhabditis briggsae</name>
    <dbReference type="NCBI Taxonomy" id="6238"/>
    <lineage>
        <taxon>Eukaryota</taxon>
        <taxon>Metazoa</taxon>
        <taxon>Ecdysozoa</taxon>
        <taxon>Nematoda</taxon>
        <taxon>Chromadorea</taxon>
        <taxon>Rhabditida</taxon>
        <taxon>Rhabditina</taxon>
        <taxon>Rhabditomorpha</taxon>
        <taxon>Rhabditoidea</taxon>
        <taxon>Rhabditidae</taxon>
        <taxon>Peloderinae</taxon>
        <taxon>Caenorhabditis</taxon>
    </lineage>
</organism>
<evidence type="ECO:0000259" key="2">
    <source>
        <dbReference type="PROSITE" id="PS01179"/>
    </source>
</evidence>
<dbReference type="InterPro" id="IPR051133">
    <property type="entry name" value="Adapter_Engulfment-Domain"/>
</dbReference>
<feature type="region of interest" description="Disordered" evidence="1">
    <location>
        <begin position="901"/>
        <end position="985"/>
    </location>
</feature>
<feature type="compositionally biased region" description="Polar residues" evidence="1">
    <location>
        <begin position="689"/>
        <end position="698"/>
    </location>
</feature>
<feature type="compositionally biased region" description="Basic and acidic residues" evidence="1">
    <location>
        <begin position="939"/>
        <end position="957"/>
    </location>
</feature>
<dbReference type="EMBL" id="HE601041">
    <property type="protein sequence ID" value="CAP27722.2"/>
    <property type="molecule type" value="Genomic_DNA"/>
</dbReference>
<dbReference type="eggNOG" id="KOG4815">
    <property type="taxonomic scope" value="Eukaryota"/>
</dbReference>
<feature type="domain" description="PID" evidence="2">
    <location>
        <begin position="33"/>
        <end position="88"/>
    </location>
</feature>
<feature type="compositionally biased region" description="Polar residues" evidence="1">
    <location>
        <begin position="913"/>
        <end position="924"/>
    </location>
</feature>
<protein>
    <submittedName>
        <fullName evidence="3">Protein CBR-DYC-1</fullName>
    </submittedName>
</protein>
<dbReference type="InterPro" id="IPR006020">
    <property type="entry name" value="PTB/PI_dom"/>
</dbReference>
<dbReference type="InterPro" id="IPR011993">
    <property type="entry name" value="PH-like_dom_sf"/>
</dbReference>
<dbReference type="Proteomes" id="UP000008549">
    <property type="component" value="Unassembled WGS sequence"/>
</dbReference>
<dbReference type="GO" id="GO:0050998">
    <property type="term" value="F:nitric-oxide synthase binding"/>
    <property type="evidence" value="ECO:0000318"/>
    <property type="project" value="GO_Central"/>
</dbReference>
<evidence type="ECO:0000313" key="3">
    <source>
        <dbReference type="EMBL" id="CAP27722.2"/>
    </source>
</evidence>
<feature type="compositionally biased region" description="Basic and acidic residues" evidence="1">
    <location>
        <begin position="262"/>
        <end position="272"/>
    </location>
</feature>
<dbReference type="SMART" id="SM00462">
    <property type="entry name" value="PTB"/>
    <property type="match status" value="1"/>
</dbReference>
<feature type="region of interest" description="Disordered" evidence="1">
    <location>
        <begin position="593"/>
        <end position="698"/>
    </location>
</feature>
<dbReference type="SUPFAM" id="SSF50729">
    <property type="entry name" value="PH domain-like"/>
    <property type="match status" value="1"/>
</dbReference>
<dbReference type="PANTHER" id="PTHR11232">
    <property type="entry name" value="PHOSPHOTYROSINE INTERACTION DOMAIN-CONTAINING FAMILY MEMBER"/>
    <property type="match status" value="1"/>
</dbReference>
<dbReference type="eggNOG" id="KOG4458">
    <property type="taxonomic scope" value="Eukaryota"/>
</dbReference>
<feature type="compositionally biased region" description="Pro residues" evidence="1">
    <location>
        <begin position="601"/>
        <end position="610"/>
    </location>
</feature>
<feature type="region of interest" description="Disordered" evidence="1">
    <location>
        <begin position="233"/>
        <end position="288"/>
    </location>
</feature>
<feature type="region of interest" description="Disordered" evidence="1">
    <location>
        <begin position="737"/>
        <end position="842"/>
    </location>
</feature>
<sequence>MPVRKKHGPYDIIADDVYDCRIPLHNELAYQHGIHFEAKYVGSMEIPRPGTRIEIVAAMRRVRYEFKARGIKKRPVDITVSVDGVKVVLQRKKQKEKGLSWDESKLLVMFHPIYRYFFALFFMFDNFEKISEYSTCHMTLKISKFSHTLLETAPVTHLSATSSSVPRRFYYLRLMAKPGGKPIKTKFVTWSRDEDVASASNISDQQLESQAMRVVRTIGQAFEVCHKVAQDQMQEKHEDEAAKSKISMQSEDEAGPNALDVIEERGGMEENSRSSSPMEPPPVGGPLYGKRLSLVSSGEIETTFQPRKPSTTSSSGGTAIDTTAIPENVLEIPNTSHPILQPKAPELVPQLQPQHALPYQQKPSQSLLNIQPPQFNTLPSQMPSTQTLPGMAENPGHSHNPVCSLSLYLNFFCTFVIAFLQRMMTVPPNMPYPSATLPHSRTWGPQIPSYPQSMQSLEQNVPMYYPQMPGMLPSSSSLPFGLSSPVMVSPYATLQLNMQSQQLDQPDHSGSQLTMDQYNQQLMRSQLDQAQQSVQVAGCQVQLLRDQLTSETTARLEAQSRTHQLLSANRDLLEQVQNLVSRLQMLETKITSEIHHSSSQPPQPPPPPPQASYQPSTSSSMGARMPLSIDHNDPRIPGSSSIRPNYPYQVQPLADLRAGSLPPVKESKERRKEEGTRTEPESNAEDTTDYSSSDQYEKTSNVMRPSHFNILMSNPLVDINVPSGAAVSRLDQLELGMDTQGTSSTPPKKEKKPSTGILRGENFSRMSFNPKLGRDKEREQQLMFEDPLEDETPRSIPPSPPTKSKNITIDSLFKPQDDPPTLADREPQQLPPQPTQPTQFARKNTTVNLLLPSTTATMPASSSLVTAMYPPMRQPAVPVNKIQPRVDVFRKKTLKTLSMDIAEEPGPSDSDANRNNIPSSTNSSMKRKGFLQPPPNVDVEIKEIEDYINRNVDRSKLPETSLLTRLTRQAQGDNSLGNLPNGYPQ</sequence>
<dbReference type="OMA" id="FSRMSFN"/>
<dbReference type="PANTHER" id="PTHR11232:SF17">
    <property type="entry name" value="CAPON-LIKE PROTEIN"/>
    <property type="match status" value="1"/>
</dbReference>
<reference evidence="3 4" key="1">
    <citation type="journal article" date="2003" name="PLoS Biol.">
        <title>The genome sequence of Caenorhabditis briggsae: a platform for comparative genomics.</title>
        <authorList>
            <person name="Stein L.D."/>
            <person name="Bao Z."/>
            <person name="Blasiar D."/>
            <person name="Blumenthal T."/>
            <person name="Brent M.R."/>
            <person name="Chen N."/>
            <person name="Chinwalla A."/>
            <person name="Clarke L."/>
            <person name="Clee C."/>
            <person name="Coghlan A."/>
            <person name="Coulson A."/>
            <person name="D'Eustachio P."/>
            <person name="Fitch D.H."/>
            <person name="Fulton L.A."/>
            <person name="Fulton R.E."/>
            <person name="Griffiths-Jones S."/>
            <person name="Harris T.W."/>
            <person name="Hillier L.W."/>
            <person name="Kamath R."/>
            <person name="Kuwabara P.E."/>
            <person name="Mardis E.R."/>
            <person name="Marra M.A."/>
            <person name="Miner T.L."/>
            <person name="Minx P."/>
            <person name="Mullikin J.C."/>
            <person name="Plumb R.W."/>
            <person name="Rogers J."/>
            <person name="Schein J.E."/>
            <person name="Sohrmann M."/>
            <person name="Spieth J."/>
            <person name="Stajich J.E."/>
            <person name="Wei C."/>
            <person name="Willey D."/>
            <person name="Wilson R.K."/>
            <person name="Durbin R."/>
            <person name="Waterston R.H."/>
        </authorList>
    </citation>
    <scope>NUCLEOTIDE SEQUENCE [LARGE SCALE GENOMIC DNA]</scope>
    <source>
        <strain evidence="3 4">AF16</strain>
    </source>
</reference>
<feature type="compositionally biased region" description="Low complexity" evidence="1">
    <location>
        <begin position="611"/>
        <end position="620"/>
    </location>
</feature>
<reference evidence="3 4" key="2">
    <citation type="journal article" date="2011" name="PLoS Genet.">
        <title>Caenorhabditis briggsae recombinant inbred line genotypes reveal inter-strain incompatibility and the evolution of recombination.</title>
        <authorList>
            <person name="Ross J.A."/>
            <person name="Koboldt D.C."/>
            <person name="Staisch J.E."/>
            <person name="Chamberlin H.M."/>
            <person name="Gupta B.P."/>
            <person name="Miller R.D."/>
            <person name="Baird S.E."/>
            <person name="Haag E.S."/>
        </authorList>
    </citation>
    <scope>NUCLEOTIDE SEQUENCE [LARGE SCALE GENOMIC DNA]</scope>
    <source>
        <strain evidence="3 4">AF16</strain>
    </source>
</reference>
<dbReference type="AlphaFoldDB" id="A8X512"/>
<name>A8X512_CAEBR</name>
<proteinExistence type="predicted"/>
<dbReference type="FunCoup" id="A8X512">
    <property type="interactions" value="1008"/>
</dbReference>
<dbReference type="InParanoid" id="A8X512"/>
<dbReference type="Gene3D" id="2.30.29.30">
    <property type="entry name" value="Pleckstrin-homology domain (PH domain)/Phosphotyrosine-binding domain (PTB)"/>
    <property type="match status" value="2"/>
</dbReference>
<dbReference type="CDD" id="cd01270">
    <property type="entry name" value="PTB_CAPON-like"/>
    <property type="match status" value="1"/>
</dbReference>
<dbReference type="HOGENOM" id="CLU_354211_0_0_1"/>
<dbReference type="WormBase" id="CBG07311a">
    <property type="protein sequence ID" value="CBP45341"/>
    <property type="gene ID" value="WBGene00029398"/>
    <property type="gene designation" value="Cbr-dyc-1"/>
</dbReference>
<evidence type="ECO:0000313" key="5">
    <source>
        <dbReference type="WormBase" id="CBG07311a"/>
    </source>
</evidence>
<dbReference type="STRING" id="6238.A8X512"/>
<evidence type="ECO:0000313" key="4">
    <source>
        <dbReference type="Proteomes" id="UP000008549"/>
    </source>
</evidence>
<feature type="compositionally biased region" description="Basic and acidic residues" evidence="1">
    <location>
        <begin position="665"/>
        <end position="680"/>
    </location>
</feature>
<keyword evidence="4" id="KW-1185">Reference proteome</keyword>